<gene>
    <name evidence="8" type="ORF">GCM10011519_22010</name>
</gene>
<evidence type="ECO:0000256" key="3">
    <source>
        <dbReference type="ARBA" id="ARBA00022692"/>
    </source>
</evidence>
<feature type="transmembrane region" description="Helical" evidence="6">
    <location>
        <begin position="878"/>
        <end position="904"/>
    </location>
</feature>
<sequence>MWKRLRYRRAQALVLLALAALVTTCAVFAPLFTRATQQALVRTDLASRPVETSGLQMRSDRLRSDGDLIASASPIPAPLRRQLGRPIRSDSADAPVLPETLTSPDGTIEWRDGFCAHLVVRGRCPRAIGEVLVSEGDVRHYGYAVGQRIVIGADSAQASEGGLRPELPLRVVGVYRQKPSAYWFGRQVAVSSGAEGGGPIASFSHDVWFTTQQTLHDSTTPVLLSEQSTDDYLLRRSATGVDELLAATATLPTLQRRADQAGIKVETGLGDVRGDVLHQRDQSRVTVPLLVGQLALLVVVVLWFVLGVATGQRRQEVAVALLRGSGRKGARWLLAEELLPPVLAGVPAGLGLALLLDVATVHLLPGGAPVELTASAVATAPGCVLVLGALTWLPVGLVTREGIDSLLRSVPARGGWRPGPGEIVLASVAGALSLAFASGALSGPFALVAPALLALLVGLVLATVVLPVAAWLGRRLLLRGRARLAISVLTGARGRTTRRTVVLVTVGVALVVFSADALAVGARNRESAAEQQVGAPMVAEVRGTDLAAVRRALARVDPGGRRATPVVRTRPAGSDGAEALAVVPDEFRRVALFPGQDASTIPWPRLAAPDVPPVVLRGTTLTGRLDALSLRVDVPGGGYTPVSVTLQVLSADNELLPVPLGKLRKDSAGFRFSRQVSCATGCRLVAVDVTTGVPASIVGDLRLSDVAANGTPVALRGSSWTSQVSASTGSVRSSGSSSSLTLSLRTTSSRTVSSQQQWLPQRVPALVTGSLPPGARKGRFTTTGIDSQAQPAVEVGRLPRIPSSGASAALVNLDVLERGRAVDPNSGLSIWFGSVDPALLRAVRTALADEGVALAGVATLSGTTRRFDSTIPAWALELGAAVGGAALLAVLLALLVIAVAGWRQRSRDLAALRMTGLRPSDVRRVAAAADVLVVLLAAIAGGVSGLLGAVLALPSVPLLARRPEVSTLDLSTAWVVVLASLATAALVAAVVVGAAGRAIAARSHLDRLREVL</sequence>
<comment type="subcellular location">
    <subcellularLocation>
        <location evidence="1">Cell membrane</location>
        <topology evidence="1">Multi-pass membrane protein</topology>
    </subcellularLocation>
</comment>
<evidence type="ECO:0000259" key="7">
    <source>
        <dbReference type="Pfam" id="PF02687"/>
    </source>
</evidence>
<evidence type="ECO:0000256" key="6">
    <source>
        <dbReference type="SAM" id="Phobius"/>
    </source>
</evidence>
<feature type="transmembrane region" description="Helical" evidence="6">
    <location>
        <begin position="332"/>
        <end position="356"/>
    </location>
</feature>
<reference evidence="8" key="1">
    <citation type="journal article" date="2014" name="Int. J. Syst. Evol. Microbiol.">
        <title>Complete genome sequence of Corynebacterium casei LMG S-19264T (=DSM 44701T), isolated from a smear-ripened cheese.</title>
        <authorList>
            <consortium name="US DOE Joint Genome Institute (JGI-PGF)"/>
            <person name="Walter F."/>
            <person name="Albersmeier A."/>
            <person name="Kalinowski J."/>
            <person name="Ruckert C."/>
        </authorList>
    </citation>
    <scope>NUCLEOTIDE SEQUENCE</scope>
    <source>
        <strain evidence="8">CGMCC 1.16067</strain>
    </source>
</reference>
<dbReference type="Proteomes" id="UP000649179">
    <property type="component" value="Unassembled WGS sequence"/>
</dbReference>
<feature type="transmembrane region" description="Helical" evidence="6">
    <location>
        <begin position="423"/>
        <end position="441"/>
    </location>
</feature>
<keyword evidence="2" id="KW-1003">Cell membrane</keyword>
<evidence type="ECO:0000256" key="1">
    <source>
        <dbReference type="ARBA" id="ARBA00004651"/>
    </source>
</evidence>
<name>A0A917F3T7_9ACTN</name>
<evidence type="ECO:0000256" key="4">
    <source>
        <dbReference type="ARBA" id="ARBA00022989"/>
    </source>
</evidence>
<keyword evidence="4 6" id="KW-1133">Transmembrane helix</keyword>
<dbReference type="RefSeq" id="WP_188779805.1">
    <property type="nucleotide sequence ID" value="NZ_BMKQ01000001.1"/>
</dbReference>
<keyword evidence="3 6" id="KW-0812">Transmembrane</keyword>
<evidence type="ECO:0000313" key="9">
    <source>
        <dbReference type="Proteomes" id="UP000649179"/>
    </source>
</evidence>
<protein>
    <recommendedName>
        <fullName evidence="7">ABC3 transporter permease C-terminal domain-containing protein</fullName>
    </recommendedName>
</protein>
<dbReference type="EMBL" id="BMKQ01000001">
    <property type="protein sequence ID" value="GGF47559.1"/>
    <property type="molecule type" value="Genomic_DNA"/>
</dbReference>
<comment type="caution">
    <text evidence="8">The sequence shown here is derived from an EMBL/GenBank/DDBJ whole genome shotgun (WGS) entry which is preliminary data.</text>
</comment>
<evidence type="ECO:0000256" key="2">
    <source>
        <dbReference type="ARBA" id="ARBA00022475"/>
    </source>
</evidence>
<feature type="transmembrane region" description="Helical" evidence="6">
    <location>
        <begin position="376"/>
        <end position="398"/>
    </location>
</feature>
<feature type="transmembrane region" description="Helical" evidence="6">
    <location>
        <begin position="501"/>
        <end position="522"/>
    </location>
</feature>
<dbReference type="AlphaFoldDB" id="A0A917F3T7"/>
<feature type="transmembrane region" description="Helical" evidence="6">
    <location>
        <begin position="925"/>
        <end position="953"/>
    </location>
</feature>
<feature type="transmembrane region" description="Helical" evidence="6">
    <location>
        <begin position="289"/>
        <end position="311"/>
    </location>
</feature>
<feature type="domain" description="ABC3 transporter permease C-terminal" evidence="7">
    <location>
        <begin position="292"/>
        <end position="393"/>
    </location>
</feature>
<keyword evidence="5 6" id="KW-0472">Membrane</keyword>
<dbReference type="Pfam" id="PF02687">
    <property type="entry name" value="FtsX"/>
    <property type="match status" value="1"/>
</dbReference>
<reference evidence="8" key="2">
    <citation type="submission" date="2020-09" db="EMBL/GenBank/DDBJ databases">
        <authorList>
            <person name="Sun Q."/>
            <person name="Zhou Y."/>
        </authorList>
    </citation>
    <scope>NUCLEOTIDE SEQUENCE</scope>
    <source>
        <strain evidence="8">CGMCC 1.16067</strain>
    </source>
</reference>
<accession>A0A917F3T7</accession>
<dbReference type="InterPro" id="IPR003838">
    <property type="entry name" value="ABC3_permease_C"/>
</dbReference>
<proteinExistence type="predicted"/>
<organism evidence="8 9">
    <name type="scientific">Marmoricola endophyticus</name>
    <dbReference type="NCBI Taxonomy" id="2040280"/>
    <lineage>
        <taxon>Bacteria</taxon>
        <taxon>Bacillati</taxon>
        <taxon>Actinomycetota</taxon>
        <taxon>Actinomycetes</taxon>
        <taxon>Propionibacteriales</taxon>
        <taxon>Nocardioidaceae</taxon>
        <taxon>Marmoricola</taxon>
    </lineage>
</organism>
<feature type="transmembrane region" description="Helical" evidence="6">
    <location>
        <begin position="447"/>
        <end position="473"/>
    </location>
</feature>
<keyword evidence="9" id="KW-1185">Reference proteome</keyword>
<evidence type="ECO:0000313" key="8">
    <source>
        <dbReference type="EMBL" id="GGF47559.1"/>
    </source>
</evidence>
<evidence type="ECO:0000256" key="5">
    <source>
        <dbReference type="ARBA" id="ARBA00023136"/>
    </source>
</evidence>
<feature type="transmembrane region" description="Helical" evidence="6">
    <location>
        <begin position="973"/>
        <end position="1000"/>
    </location>
</feature>